<evidence type="ECO:0000313" key="2">
    <source>
        <dbReference type="Proteomes" id="UP000261828"/>
    </source>
</evidence>
<dbReference type="Proteomes" id="UP000261828">
    <property type="component" value="Unassembled WGS sequence"/>
</dbReference>
<sequence>MHIVPIKCFPWKIYMDASLLNSLIMSSQPLLESKGGEVIFILSLFIDDYKCQDHQITKCQDYQITTN</sequence>
<name>A0A371JML0_9FLAO</name>
<dbReference type="AlphaFoldDB" id="A0A371JML0"/>
<reference evidence="1 2" key="1">
    <citation type="submission" date="2018-08" db="EMBL/GenBank/DDBJ databases">
        <title>Muricauda nanhaiensis sp. nov., isolated from seawater of the South China Sea.</title>
        <authorList>
            <person name="Dang Y."/>
        </authorList>
    </citation>
    <scope>NUCLEOTIDE SEQUENCE [LARGE SCALE GENOMIC DNA]</scope>
    <source>
        <strain evidence="1 2">SM1704</strain>
    </source>
</reference>
<accession>A0A371JML0</accession>
<proteinExistence type="predicted"/>
<protein>
    <submittedName>
        <fullName evidence="1">Uncharacterized protein</fullName>
    </submittedName>
</protein>
<comment type="caution">
    <text evidence="1">The sequence shown here is derived from an EMBL/GenBank/DDBJ whole genome shotgun (WGS) entry which is preliminary data.</text>
</comment>
<dbReference type="EMBL" id="QTJX01000004">
    <property type="protein sequence ID" value="RDY58379.1"/>
    <property type="molecule type" value="Genomic_DNA"/>
</dbReference>
<keyword evidence="2" id="KW-1185">Reference proteome</keyword>
<evidence type="ECO:0000313" key="1">
    <source>
        <dbReference type="EMBL" id="RDY58379.1"/>
    </source>
</evidence>
<gene>
    <name evidence="1" type="ORF">DX873_15355</name>
</gene>
<organism evidence="1 2">
    <name type="scientific">Flagellimonas nanhaiensis</name>
    <dbReference type="NCBI Taxonomy" id="2292706"/>
    <lineage>
        <taxon>Bacteria</taxon>
        <taxon>Pseudomonadati</taxon>
        <taxon>Bacteroidota</taxon>
        <taxon>Flavobacteriia</taxon>
        <taxon>Flavobacteriales</taxon>
        <taxon>Flavobacteriaceae</taxon>
        <taxon>Flagellimonas</taxon>
    </lineage>
</organism>